<feature type="domain" description="NmrA-like" evidence="1">
    <location>
        <begin position="3"/>
        <end position="237"/>
    </location>
</feature>
<dbReference type="RefSeq" id="WP_061133434.1">
    <property type="nucleotide sequence ID" value="NZ_FCNX02000002.1"/>
</dbReference>
<dbReference type="PANTHER" id="PTHR43162">
    <property type="match status" value="1"/>
</dbReference>
<dbReference type="Proteomes" id="UP000054903">
    <property type="component" value="Unassembled WGS sequence"/>
</dbReference>
<dbReference type="Gene3D" id="3.40.50.720">
    <property type="entry name" value="NAD(P)-binding Rossmann-like Domain"/>
    <property type="match status" value="1"/>
</dbReference>
<dbReference type="SUPFAM" id="SSF51735">
    <property type="entry name" value="NAD(P)-binding Rossmann-fold domains"/>
    <property type="match status" value="1"/>
</dbReference>
<evidence type="ECO:0000259" key="1">
    <source>
        <dbReference type="Pfam" id="PF05368"/>
    </source>
</evidence>
<proteinExistence type="predicted"/>
<organism evidence="2 3">
    <name type="scientific">Caballeronia fortuita</name>
    <dbReference type="NCBI Taxonomy" id="1777138"/>
    <lineage>
        <taxon>Bacteria</taxon>
        <taxon>Pseudomonadati</taxon>
        <taxon>Pseudomonadota</taxon>
        <taxon>Betaproteobacteria</taxon>
        <taxon>Burkholderiales</taxon>
        <taxon>Burkholderiaceae</taxon>
        <taxon>Caballeronia</taxon>
    </lineage>
</organism>
<evidence type="ECO:0000313" key="2">
    <source>
        <dbReference type="EMBL" id="SAK49781.1"/>
    </source>
</evidence>
<reference evidence="2" key="1">
    <citation type="submission" date="2016-01" db="EMBL/GenBank/DDBJ databases">
        <authorList>
            <person name="Peeters C."/>
        </authorList>
    </citation>
    <scope>NUCLEOTIDE SEQUENCE</scope>
    <source>
        <strain evidence="2">LMG 29320</strain>
    </source>
</reference>
<comment type="caution">
    <text evidence="2">The sequence shown here is derived from an EMBL/GenBank/DDBJ whole genome shotgun (WGS) entry which is preliminary data.</text>
</comment>
<dbReference type="OrthoDB" id="9777801at2"/>
<dbReference type="AlphaFoldDB" id="A0A157ZW88"/>
<dbReference type="PANTHER" id="PTHR43162:SF1">
    <property type="entry name" value="PRESTALK A DIFFERENTIATION PROTEIN A"/>
    <property type="match status" value="1"/>
</dbReference>
<dbReference type="InterPro" id="IPR036291">
    <property type="entry name" value="NAD(P)-bd_dom_sf"/>
</dbReference>
<dbReference type="Gene3D" id="3.90.25.10">
    <property type="entry name" value="UDP-galactose 4-epimerase, domain 1"/>
    <property type="match status" value="1"/>
</dbReference>
<accession>A0A157ZW88</accession>
<dbReference type="InterPro" id="IPR051604">
    <property type="entry name" value="Ergot_Alk_Oxidoreductase"/>
</dbReference>
<dbReference type="Pfam" id="PF05368">
    <property type="entry name" value="NmrA"/>
    <property type="match status" value="1"/>
</dbReference>
<name>A0A157ZW88_9BURK</name>
<dbReference type="EMBL" id="FCNX02000002">
    <property type="protein sequence ID" value="SAK49781.1"/>
    <property type="molecule type" value="Genomic_DNA"/>
</dbReference>
<protein>
    <submittedName>
        <fullName evidence="2">NmrA family protein</fullName>
    </submittedName>
</protein>
<keyword evidence="3" id="KW-1185">Reference proteome</keyword>
<sequence length="295" mass="32051">MYVITGVTGQVGGALANALLEAGQPVRAVMRDEKKGAAWSARGCEVALATMTDADALARAFDRADCVFILPPPEFDPTPDFREAREVIDAIVAALAHAKPRRIVCLSTIGAQATQSNLLTQRTLLEEALREQSIPVTFLRPGWFMENCAWDIDSARDEGIVYSFLQPLDRAIPMIATADIGDLAAKLMRDAWTGVRIVELEGPQRASPDDIAAAFAGVLGKPVRAQAVPRDTWEALFTSQGMQHPMPRIRMLDGFNEGWIDFEGPRGEIVKGKTPLIDVIRKLVAASDSARVIST</sequence>
<evidence type="ECO:0000313" key="3">
    <source>
        <dbReference type="Proteomes" id="UP000054903"/>
    </source>
</evidence>
<dbReference type="InterPro" id="IPR008030">
    <property type="entry name" value="NmrA-like"/>
</dbReference>
<dbReference type="STRING" id="1777138.AWB77_01167"/>
<gene>
    <name evidence="2" type="ORF">AWB77_01167</name>
</gene>